<feature type="transmembrane region" description="Helical" evidence="1">
    <location>
        <begin position="65"/>
        <end position="85"/>
    </location>
</feature>
<dbReference type="EMBL" id="HBUF01283476">
    <property type="protein sequence ID" value="CAG6687804.1"/>
    <property type="molecule type" value="Transcribed_RNA"/>
</dbReference>
<dbReference type="EMBL" id="HBUF01457804">
    <property type="protein sequence ID" value="CAG6744008.1"/>
    <property type="molecule type" value="Transcribed_RNA"/>
</dbReference>
<accession>A0A8D8ZAC9</accession>
<sequence length="112" mass="12560">MRVVGFLLLSNSVDIVHCMLEFSILFIFSLLISGVFVLFVFSLSPGFGDFVKFTAVVLCRKPRPFLVKLLFSGVLLFTGIEVGRISRTGTLYLTSFCNFCFTSLLQMTSFSF</sequence>
<dbReference type="EMBL" id="HBUF01457803">
    <property type="protein sequence ID" value="CAG6744007.1"/>
    <property type="molecule type" value="Transcribed_RNA"/>
</dbReference>
<dbReference type="AlphaFoldDB" id="A0A8D8ZAC9"/>
<dbReference type="EMBL" id="HBUF01283477">
    <property type="protein sequence ID" value="CAG6687805.1"/>
    <property type="molecule type" value="Transcribed_RNA"/>
</dbReference>
<evidence type="ECO:0000256" key="1">
    <source>
        <dbReference type="SAM" id="Phobius"/>
    </source>
</evidence>
<proteinExistence type="predicted"/>
<dbReference type="EMBL" id="HBUF01132395">
    <property type="protein sequence ID" value="CAG6644510.1"/>
    <property type="molecule type" value="Transcribed_RNA"/>
</dbReference>
<feature type="transmembrane region" description="Helical" evidence="1">
    <location>
        <begin position="22"/>
        <end position="44"/>
    </location>
</feature>
<keyword evidence="1" id="KW-1133">Transmembrane helix</keyword>
<keyword evidence="1" id="KW-0812">Transmembrane</keyword>
<keyword evidence="1" id="KW-0472">Membrane</keyword>
<evidence type="ECO:0000313" key="2">
    <source>
        <dbReference type="EMBL" id="CAG6744008.1"/>
    </source>
</evidence>
<protein>
    <submittedName>
        <fullName evidence="2">Uncharacterized protein</fullName>
    </submittedName>
</protein>
<reference evidence="2" key="1">
    <citation type="submission" date="2021-05" db="EMBL/GenBank/DDBJ databases">
        <authorList>
            <person name="Alioto T."/>
            <person name="Alioto T."/>
            <person name="Gomez Garrido J."/>
        </authorList>
    </citation>
    <scope>NUCLEOTIDE SEQUENCE</scope>
</reference>
<organism evidence="2">
    <name type="scientific">Cacopsylla melanoneura</name>
    <dbReference type="NCBI Taxonomy" id="428564"/>
    <lineage>
        <taxon>Eukaryota</taxon>
        <taxon>Metazoa</taxon>
        <taxon>Ecdysozoa</taxon>
        <taxon>Arthropoda</taxon>
        <taxon>Hexapoda</taxon>
        <taxon>Insecta</taxon>
        <taxon>Pterygota</taxon>
        <taxon>Neoptera</taxon>
        <taxon>Paraneoptera</taxon>
        <taxon>Hemiptera</taxon>
        <taxon>Sternorrhyncha</taxon>
        <taxon>Psylloidea</taxon>
        <taxon>Psyllidae</taxon>
        <taxon>Psyllinae</taxon>
        <taxon>Cacopsylla</taxon>
    </lineage>
</organism>
<name>A0A8D8ZAC9_9HEMI</name>